<organism evidence="2 3">
    <name type="scientific">Lentinus brumalis</name>
    <dbReference type="NCBI Taxonomy" id="2498619"/>
    <lineage>
        <taxon>Eukaryota</taxon>
        <taxon>Fungi</taxon>
        <taxon>Dikarya</taxon>
        <taxon>Basidiomycota</taxon>
        <taxon>Agaricomycotina</taxon>
        <taxon>Agaricomycetes</taxon>
        <taxon>Polyporales</taxon>
        <taxon>Polyporaceae</taxon>
        <taxon>Lentinus</taxon>
    </lineage>
</organism>
<feature type="region of interest" description="Disordered" evidence="1">
    <location>
        <begin position="1"/>
        <end position="75"/>
    </location>
</feature>
<reference evidence="2 3" key="1">
    <citation type="journal article" date="2018" name="Biotechnol. Biofuels">
        <title>Integrative visual omics of the white-rot fungus Polyporus brumalis exposes the biotechnological potential of its oxidative enzymes for delignifying raw plant biomass.</title>
        <authorList>
            <person name="Miyauchi S."/>
            <person name="Rancon A."/>
            <person name="Drula E."/>
            <person name="Hage H."/>
            <person name="Chaduli D."/>
            <person name="Favel A."/>
            <person name="Grisel S."/>
            <person name="Henrissat B."/>
            <person name="Herpoel-Gimbert I."/>
            <person name="Ruiz-Duenas F.J."/>
            <person name="Chevret D."/>
            <person name="Hainaut M."/>
            <person name="Lin J."/>
            <person name="Wang M."/>
            <person name="Pangilinan J."/>
            <person name="Lipzen A."/>
            <person name="Lesage-Meessen L."/>
            <person name="Navarro D."/>
            <person name="Riley R."/>
            <person name="Grigoriev I.V."/>
            <person name="Zhou S."/>
            <person name="Raouche S."/>
            <person name="Rosso M.N."/>
        </authorList>
    </citation>
    <scope>NUCLEOTIDE SEQUENCE [LARGE SCALE GENOMIC DNA]</scope>
    <source>
        <strain evidence="2 3">BRFM 1820</strain>
    </source>
</reference>
<sequence length="230" mass="24155">MSSSTTSLLIPLRPLPREPTFARAASPDVESSSIDPPPPYSSVPADDERSSSPRAAGVSVISEAPSSDTAATGPLRDRGEHFTAVLEPPAASHIPAPSYPPAPPYSPVASYPRSPLPPALPLVSELLPSGGVPVYNDVDTPGTEEGSARRRLMIHASVGSATIVVVVLIISESCSSLCLSVTNVELRPTVITYSATNVELRPTVITYSVVWIVAETQGLFAIIELYTSLE</sequence>
<keyword evidence="3" id="KW-1185">Reference proteome</keyword>
<proteinExistence type="predicted"/>
<feature type="compositionally biased region" description="Low complexity" evidence="1">
    <location>
        <begin position="1"/>
        <end position="12"/>
    </location>
</feature>
<evidence type="ECO:0000313" key="3">
    <source>
        <dbReference type="Proteomes" id="UP000256964"/>
    </source>
</evidence>
<dbReference type="EMBL" id="KZ857481">
    <property type="protein sequence ID" value="RDX42577.1"/>
    <property type="molecule type" value="Genomic_DNA"/>
</dbReference>
<dbReference type="Proteomes" id="UP000256964">
    <property type="component" value="Unassembled WGS sequence"/>
</dbReference>
<gene>
    <name evidence="2" type="ORF">OH76DRAFT_1488545</name>
</gene>
<evidence type="ECO:0000256" key="1">
    <source>
        <dbReference type="SAM" id="MobiDB-lite"/>
    </source>
</evidence>
<name>A0A371CQR8_9APHY</name>
<accession>A0A371CQR8</accession>
<dbReference type="AlphaFoldDB" id="A0A371CQR8"/>
<evidence type="ECO:0000313" key="2">
    <source>
        <dbReference type="EMBL" id="RDX42577.1"/>
    </source>
</evidence>
<protein>
    <submittedName>
        <fullName evidence="2">Uncharacterized protein</fullName>
    </submittedName>
</protein>